<dbReference type="InterPro" id="IPR015943">
    <property type="entry name" value="WD40/YVTN_repeat-like_dom_sf"/>
</dbReference>
<dbReference type="InterPro" id="IPR014908">
    <property type="entry name" value="Nucleoporin_Nup133/Nup155_N"/>
</dbReference>
<dbReference type="GO" id="GO:0006606">
    <property type="term" value="P:protein import into nucleus"/>
    <property type="evidence" value="ECO:0007669"/>
    <property type="project" value="TreeGrafter"/>
</dbReference>
<comment type="caution">
    <text evidence="11">The sequence shown here is derived from an EMBL/GenBank/DDBJ whole genome shotgun (WGS) entry which is preliminary data.</text>
</comment>
<sequence length="1319" mass="147477">MFSPATNKSSFSYQKSRQLGHAAPDSPSTPLSTSFSNRPSSGTPAPWTSRLSVLARIPPVKKTEKGVDADPIQPVYVGEVPNVVRDAQASFLQKSVPGGAWISGGMDKGTSLSWMICENRLFIWSYVSPVASKKCSVLEFPLSVIVRGGISSDCNSWMVCVVDWDGRRRSTNNAVQQLNSLGIVVCNQKTKAVIFWPDISADGAPPVTIPASFDDSNNLNFSPVDGKASSYRQQQHNRNKDSYLAETSSFNSLITCAVPNRKNVCIALTCDSNGELWQFLCTPSGISPKKVSQNFDTLSAGGSHNEKPLVRKGYPRSLIWRFHPHMSDNTDREFFLLTDHEIQCFNVKLVSDLPVSKLWSHEIVGDDGDLGIKKDLAGQKCIWPLDMQVDDRGKELTVLVATFCKDRISSSSYTQYSLLTMQFRSRIHISPENTIPPPERVLEKKTPLQVIIPKARIEDEDFLFSMRLRVGGKPSGSVIILSGEGTATVSYYWRNSTRLYQFDLPWDAGKVIDASVFPSTEDDEEGAWVVLTEKAGLWAIPEKAVLLGGVEPPDRSLSRKGSSNEVAAEERRNLALGGNIAPRRASSEAWDAGDRQRAMITGVVHRSAQDEESEALLSNLFHDFLLSGKVDGSLEKLKNSGALEKDGEANVFARMSRSIVDTLAKHWTTTRGAEIVALSVVSSQLLDKQQKHQRFLQFLALSKCHEELCSKQRDSLQIILEHGEKLAGMIQLRELQNIICQNRSTGIVSPSSPSNEIAGALWDLIQLVGEKARRSIVLLLDRDNAEVFYSKVSDLEEVFNCLQHQLQYIAGREQSVMVQIQRACELSDACTTLIRTALNYRLENQAWYPSPEGLTPWYCQPVVRIGLWTVACFMLDLLNEASGVNVSAKSDLYSHLEGLTNDLLETFTGAITAKIERGEEHKGLLGQYWKRRDALLDSLYIQIKGFVEAKGQDLVEDIEDQKEVILRDLSSPLLSIARRHEGYQTMWNICCDLNDPVLLRSLMHDSMGPKGGFSYFVFKQLYLNHQFAKLLRLGEEFQDELAVFLKQHKDLLWLHEIFLNQFSFASETLHSLALSKVDTPVSVAEEEPESELTKFMPTLAERKRLLYLSKIAAMAGTDVEFEKKIKCIDGEIEILKLQEEIVQLLPDDFEKQDIGSQLLPPGKLIELCLMGKNPKLSLRTFDVFAWTSSSFRKSNRSLLEECWRSAANQDDWGSIYGASIDEGWSEEETLRVLRGTALFLASYRCYGPEAAAYDGGFSEVLPLRQNEPEFPVKHVIFSVEEILMQHKDFPEAGKVMLTAIMLGKLGDDIKVEEFSPMEG</sequence>
<dbReference type="PANTHER" id="PTHR13405:SF11">
    <property type="entry name" value="NUCLEAR PORE COMPLEX PROTEIN NUP133"/>
    <property type="match status" value="1"/>
</dbReference>
<dbReference type="GO" id="GO:0031080">
    <property type="term" value="C:nuclear pore outer ring"/>
    <property type="evidence" value="ECO:0007669"/>
    <property type="project" value="TreeGrafter"/>
</dbReference>
<keyword evidence="5" id="KW-0653">Protein transport</keyword>
<dbReference type="PANTHER" id="PTHR13405">
    <property type="entry name" value="NUCLEAR PORE COMPLEX PROTEIN NUP133"/>
    <property type="match status" value="1"/>
</dbReference>
<feature type="compositionally biased region" description="Polar residues" evidence="8">
    <location>
        <begin position="26"/>
        <end position="43"/>
    </location>
</feature>
<evidence type="ECO:0000256" key="2">
    <source>
        <dbReference type="ARBA" id="ARBA00005569"/>
    </source>
</evidence>
<comment type="subcellular location">
    <subcellularLocation>
        <location evidence="1">Nucleus envelope</location>
    </subcellularLocation>
</comment>
<dbReference type="InterPro" id="IPR037624">
    <property type="entry name" value="Nup133-like"/>
</dbReference>
<feature type="domain" description="Nucleoporin Nup133/Nup155-like N-terminal" evidence="10">
    <location>
        <begin position="79"/>
        <end position="538"/>
    </location>
</feature>
<evidence type="ECO:0000259" key="10">
    <source>
        <dbReference type="Pfam" id="PF08801"/>
    </source>
</evidence>
<proteinExistence type="inferred from homology"/>
<evidence type="ECO:0000256" key="1">
    <source>
        <dbReference type="ARBA" id="ARBA00004259"/>
    </source>
</evidence>
<evidence type="ECO:0000256" key="4">
    <source>
        <dbReference type="ARBA" id="ARBA00022816"/>
    </source>
</evidence>
<evidence type="ECO:0000313" key="12">
    <source>
        <dbReference type="Proteomes" id="UP001141806"/>
    </source>
</evidence>
<organism evidence="11 12">
    <name type="scientific">Protea cynaroides</name>
    <dbReference type="NCBI Taxonomy" id="273540"/>
    <lineage>
        <taxon>Eukaryota</taxon>
        <taxon>Viridiplantae</taxon>
        <taxon>Streptophyta</taxon>
        <taxon>Embryophyta</taxon>
        <taxon>Tracheophyta</taxon>
        <taxon>Spermatophyta</taxon>
        <taxon>Magnoliopsida</taxon>
        <taxon>Proteales</taxon>
        <taxon>Proteaceae</taxon>
        <taxon>Protea</taxon>
    </lineage>
</organism>
<dbReference type="OrthoDB" id="103454at2759"/>
<dbReference type="GO" id="GO:0000972">
    <property type="term" value="P:transcription-dependent tethering of RNA polymerase II gene DNA at nuclear periphery"/>
    <property type="evidence" value="ECO:0007669"/>
    <property type="project" value="TreeGrafter"/>
</dbReference>
<dbReference type="GO" id="GO:0017056">
    <property type="term" value="F:structural constituent of nuclear pore"/>
    <property type="evidence" value="ECO:0007669"/>
    <property type="project" value="InterPro"/>
</dbReference>
<evidence type="ECO:0000313" key="11">
    <source>
        <dbReference type="EMBL" id="KAJ4980464.1"/>
    </source>
</evidence>
<keyword evidence="7" id="KW-0539">Nucleus</keyword>
<feature type="compositionally biased region" description="Polar residues" evidence="8">
    <location>
        <begin position="1"/>
        <end position="17"/>
    </location>
</feature>
<keyword evidence="6" id="KW-0811">Translocation</keyword>
<dbReference type="Proteomes" id="UP001141806">
    <property type="component" value="Unassembled WGS sequence"/>
</dbReference>
<name>A0A9Q0L192_9MAGN</name>
<evidence type="ECO:0000256" key="5">
    <source>
        <dbReference type="ARBA" id="ARBA00022927"/>
    </source>
</evidence>
<dbReference type="Gene3D" id="2.130.10.10">
    <property type="entry name" value="YVTN repeat-like/Quinoprotein amine dehydrogenase"/>
    <property type="match status" value="1"/>
</dbReference>
<dbReference type="Pfam" id="PF03177">
    <property type="entry name" value="Nucleoporin_C"/>
    <property type="match status" value="1"/>
</dbReference>
<reference evidence="11" key="1">
    <citation type="journal article" date="2023" name="Plant J.">
        <title>The genome of the king protea, Protea cynaroides.</title>
        <authorList>
            <person name="Chang J."/>
            <person name="Duong T.A."/>
            <person name="Schoeman C."/>
            <person name="Ma X."/>
            <person name="Roodt D."/>
            <person name="Barker N."/>
            <person name="Li Z."/>
            <person name="Van de Peer Y."/>
            <person name="Mizrachi E."/>
        </authorList>
    </citation>
    <scope>NUCLEOTIDE SEQUENCE</scope>
    <source>
        <tissue evidence="11">Young leaves</tissue>
    </source>
</reference>
<dbReference type="EMBL" id="JAMYWD010000001">
    <property type="protein sequence ID" value="KAJ4980464.1"/>
    <property type="molecule type" value="Genomic_DNA"/>
</dbReference>
<feature type="region of interest" description="Disordered" evidence="8">
    <location>
        <begin position="1"/>
        <end position="47"/>
    </location>
</feature>
<dbReference type="Gene3D" id="1.20.58.1380">
    <property type="match status" value="1"/>
</dbReference>
<dbReference type="FunFam" id="1.20.58.1380:FF:000005">
    <property type="entry name" value="Nuclear pore complex protein NUP133"/>
    <property type="match status" value="1"/>
</dbReference>
<keyword evidence="4" id="KW-0509">mRNA transport</keyword>
<dbReference type="GO" id="GO:0016973">
    <property type="term" value="P:poly(A)+ mRNA export from nucleus"/>
    <property type="evidence" value="ECO:0007669"/>
    <property type="project" value="TreeGrafter"/>
</dbReference>
<evidence type="ECO:0000259" key="9">
    <source>
        <dbReference type="Pfam" id="PF03177"/>
    </source>
</evidence>
<evidence type="ECO:0008006" key="13">
    <source>
        <dbReference type="Google" id="ProtNLM"/>
    </source>
</evidence>
<gene>
    <name evidence="11" type="ORF">NE237_031301</name>
</gene>
<evidence type="ECO:0000256" key="6">
    <source>
        <dbReference type="ARBA" id="ARBA00023010"/>
    </source>
</evidence>
<keyword evidence="12" id="KW-1185">Reference proteome</keyword>
<dbReference type="InterPro" id="IPR007187">
    <property type="entry name" value="Nucleoporin_Nup133/Nup155_C"/>
</dbReference>
<accession>A0A9Q0L192</accession>
<evidence type="ECO:0000256" key="8">
    <source>
        <dbReference type="SAM" id="MobiDB-lite"/>
    </source>
</evidence>
<evidence type="ECO:0000256" key="3">
    <source>
        <dbReference type="ARBA" id="ARBA00022448"/>
    </source>
</evidence>
<keyword evidence="3" id="KW-0813">Transport</keyword>
<dbReference type="Pfam" id="PF08801">
    <property type="entry name" value="Nucleoporin_N"/>
    <property type="match status" value="1"/>
</dbReference>
<evidence type="ECO:0000256" key="7">
    <source>
        <dbReference type="ARBA" id="ARBA00023242"/>
    </source>
</evidence>
<dbReference type="SUPFAM" id="SSF117289">
    <property type="entry name" value="Nucleoporin domain"/>
    <property type="match status" value="1"/>
</dbReference>
<feature type="domain" description="Nucleoporin Nup133/Nup155-like C-terminal" evidence="9">
    <location>
        <begin position="1013"/>
        <end position="1149"/>
    </location>
</feature>
<comment type="similarity">
    <text evidence="2">Belongs to the nucleoporin Nup133 family.</text>
</comment>
<protein>
    <recommendedName>
        <fullName evidence="13">Nuclear pore complex protein NUP133</fullName>
    </recommendedName>
</protein>